<gene>
    <name evidence="2" type="ORF">ETH_00035690</name>
</gene>
<keyword evidence="3" id="KW-1185">Reference proteome</keyword>
<evidence type="ECO:0000313" key="3">
    <source>
        <dbReference type="Proteomes" id="UP000030747"/>
    </source>
</evidence>
<evidence type="ECO:0000256" key="1">
    <source>
        <dbReference type="SAM" id="MobiDB-lite"/>
    </source>
</evidence>
<protein>
    <recommendedName>
        <fullName evidence="4">EF hand domain-containing protein</fullName>
    </recommendedName>
</protein>
<feature type="compositionally biased region" description="Low complexity" evidence="1">
    <location>
        <begin position="158"/>
        <end position="167"/>
    </location>
</feature>
<reference evidence="2" key="1">
    <citation type="submission" date="2013-10" db="EMBL/GenBank/DDBJ databases">
        <title>Genomic analysis of the causative agents of coccidiosis in chickens.</title>
        <authorList>
            <person name="Reid A.J."/>
            <person name="Blake D."/>
            <person name="Billington K."/>
            <person name="Browne H."/>
            <person name="Dunn M."/>
            <person name="Hung S."/>
            <person name="Kawahara F."/>
            <person name="Miranda-Saavedra D."/>
            <person name="Mourier T."/>
            <person name="Nagra H."/>
            <person name="Otto T.D."/>
            <person name="Rawlings N."/>
            <person name="Sanchez A."/>
            <person name="Sanders M."/>
            <person name="Subramaniam C."/>
            <person name="Tay Y."/>
            <person name="Dear P."/>
            <person name="Doerig C."/>
            <person name="Gruber A."/>
            <person name="Parkinson J."/>
            <person name="Shirley M."/>
            <person name="Wan K.L."/>
            <person name="Berriman M."/>
            <person name="Tomley F."/>
            <person name="Pain A."/>
        </authorList>
    </citation>
    <scope>NUCLEOTIDE SEQUENCE [LARGE SCALE GENOMIC DNA]</scope>
    <source>
        <strain evidence="2">Houghton</strain>
    </source>
</reference>
<proteinExistence type="predicted"/>
<reference evidence="2" key="2">
    <citation type="submission" date="2013-10" db="EMBL/GenBank/DDBJ databases">
        <authorList>
            <person name="Aslett M."/>
        </authorList>
    </citation>
    <scope>NUCLEOTIDE SEQUENCE [LARGE SCALE GENOMIC DNA]</scope>
    <source>
        <strain evidence="2">Houghton</strain>
    </source>
</reference>
<feature type="region of interest" description="Disordered" evidence="1">
    <location>
        <begin position="349"/>
        <end position="391"/>
    </location>
</feature>
<accession>U6LAH7</accession>
<organism evidence="2 3">
    <name type="scientific">Eimeria tenella</name>
    <name type="common">Coccidian parasite</name>
    <dbReference type="NCBI Taxonomy" id="5802"/>
    <lineage>
        <taxon>Eukaryota</taxon>
        <taxon>Sar</taxon>
        <taxon>Alveolata</taxon>
        <taxon>Apicomplexa</taxon>
        <taxon>Conoidasida</taxon>
        <taxon>Coccidia</taxon>
        <taxon>Eucoccidiorida</taxon>
        <taxon>Eimeriorina</taxon>
        <taxon>Eimeriidae</taxon>
        <taxon>Eimeria</taxon>
    </lineage>
</organism>
<dbReference type="VEuPathDB" id="ToxoDB:ETH2_1011300"/>
<dbReference type="OrthoDB" id="342844at2759"/>
<dbReference type="EMBL" id="HG677626">
    <property type="protein sequence ID" value="CDJ44780.1"/>
    <property type="molecule type" value="Genomic_DNA"/>
</dbReference>
<evidence type="ECO:0000313" key="2">
    <source>
        <dbReference type="EMBL" id="CDJ44780.1"/>
    </source>
</evidence>
<dbReference type="RefSeq" id="XP_013235528.1">
    <property type="nucleotide sequence ID" value="XM_013380074.1"/>
</dbReference>
<dbReference type="AlphaFoldDB" id="U6LAH7"/>
<dbReference type="GeneID" id="25256179"/>
<name>U6LAH7_EIMTE</name>
<sequence length="777" mass="79046">MASSSSAPALLRRLPAPRRQQVKGEPVVAAAAAAASAAAAAEYLAAAVRGLECSAETAEVLQGYLGRLSSRVSKEVEPLLKRWVQRALDCCDLAAACRMHAHLLLLLKDSLWEELSPQSVTAIVSSLFFLFAHHSFAGESAGSALSLQLLQQQQGLARSSSSSSNAATPGTRSGTGGDSAAAASAGDTAAAAAAAGETLGISDAEIYQLLQEQRLLLIRWLDLHPEAAGAVLETAIQSVTFSGTGMSTARAAAAAAAATATAAAAAEETDAAAAALAACAAASNVFAPDRGLAMPVGCSSTGRGAAAATPAAAAAAAATAGAGPSGCRRWRAVEGLGVSGRYIPAAAATGDSNSREAGEEAAAAGAAAAAAKRAQAQDQQQQEQQEQRASGGVGLLRGAVVAMHAAMKRSTLRLLGGETPQLPAAAGQAAAYAEALKASLAMESEVQANLQTAELSLRQNHMQLLGFWANSFGDFLQLFGATSRSAPIQTAVVEETPQRLWLRLLGLDHDLVRWAPCPSFFTTSDALKSAFPREYRVRSSSCSSCSSSSSGSCSSCSSCFEAEEAWVAPYASAFFSRHFVGSQVYVQRAPRLKGLQAAHQLFEDWTRGVSRRAAAAASAAAAAAKPGKAAARRAAAAAAEEASGAGTPVTDGDADSVYSDTDFSSNSSSSSINSSGSLMRFLVWVHDAASLDTEDPRELLPVEAAGPADFRTLAEAFEAQAARRPDEGPTVACTPLAAAAAAVAAAAAAAAAALRAVVACVELVQPHGVCLCPQLRF</sequence>
<feature type="compositionally biased region" description="Low complexity" evidence="1">
    <location>
        <begin position="360"/>
        <end position="391"/>
    </location>
</feature>
<dbReference type="Proteomes" id="UP000030747">
    <property type="component" value="Unassembled WGS sequence"/>
</dbReference>
<evidence type="ECO:0008006" key="4">
    <source>
        <dbReference type="Google" id="ProtNLM"/>
    </source>
</evidence>
<dbReference type="VEuPathDB" id="ToxoDB:ETH_00035690"/>
<feature type="region of interest" description="Disordered" evidence="1">
    <location>
        <begin position="158"/>
        <end position="181"/>
    </location>
</feature>